<organism evidence="12">
    <name type="scientific">Mizugakiibacter sediminis</name>
    <dbReference type="NCBI Taxonomy" id="1475481"/>
    <lineage>
        <taxon>Bacteria</taxon>
        <taxon>Pseudomonadati</taxon>
        <taxon>Pseudomonadota</taxon>
        <taxon>Gammaproteobacteria</taxon>
        <taxon>Lysobacterales</taxon>
        <taxon>Rhodanobacteraceae</taxon>
        <taxon>Mizugakiibacter</taxon>
    </lineage>
</organism>
<evidence type="ECO:0000313" key="11">
    <source>
        <dbReference type="EMBL" id="GAN45824.1"/>
    </source>
</evidence>
<evidence type="ECO:0000256" key="2">
    <source>
        <dbReference type="ARBA" id="ARBA00007246"/>
    </source>
</evidence>
<evidence type="ECO:0000256" key="7">
    <source>
        <dbReference type="ARBA" id="ARBA00022927"/>
    </source>
</evidence>
<dbReference type="HOGENOM" id="CLU_057294_3_0_6"/>
<dbReference type="EMBL" id="DF970243">
    <property type="protein sequence ID" value="GAP67136.1"/>
    <property type="molecule type" value="Genomic_DNA"/>
</dbReference>
<keyword evidence="3" id="KW-0813">Transport</keyword>
<dbReference type="GO" id="GO:0009306">
    <property type="term" value="P:protein secretion"/>
    <property type="evidence" value="ECO:0007669"/>
    <property type="project" value="InterPro"/>
</dbReference>
<gene>
    <name evidence="11" type="ORF">MBSD_2390</name>
    <name evidence="12" type="ORF">MBSD_n2452</name>
</gene>
<dbReference type="OrthoDB" id="9181871at2"/>
<comment type="subcellular location">
    <subcellularLocation>
        <location evidence="1">Cell inner membrane</location>
    </subcellularLocation>
</comment>
<evidence type="ECO:0000256" key="1">
    <source>
        <dbReference type="ARBA" id="ARBA00004533"/>
    </source>
</evidence>
<proteinExistence type="inferred from homology"/>
<comment type="similarity">
    <text evidence="2">Belongs to the GSP K family.</text>
</comment>
<sequence>MNAVRGVALLVVLWAVALAAILLGGFAAMARTEIVQARYQRDHAEARYAAEAGLARAVAALRENDPARRWIPDGRPYTFRFEEAEVRVEVTDESGKLDLNAADAPALRRLFAAAGADPARAEALADAVLDWRDADDLVRAHGAEAEAYRRAHLPYGPRNGPFVTLDELRRVLGMDAELYRRVSPALTLWSGRNLPNPAYASALALQALGGIDAARAAGLVTARRQPEAAQQGLAPLLGDLPGAAALMAAGSSFTHSIRAEATLPDGARAVLHATVRLQGGLAGAPPYVVLRWQEGEEG</sequence>
<dbReference type="InterPro" id="IPR038072">
    <property type="entry name" value="GspK_central_sf"/>
</dbReference>
<evidence type="ECO:0000256" key="6">
    <source>
        <dbReference type="ARBA" id="ARBA00022692"/>
    </source>
</evidence>
<evidence type="ECO:0000256" key="9">
    <source>
        <dbReference type="ARBA" id="ARBA00023136"/>
    </source>
</evidence>
<dbReference type="Pfam" id="PF21687">
    <property type="entry name" value="T2SSK_1st"/>
    <property type="match status" value="1"/>
</dbReference>
<evidence type="ECO:0000256" key="4">
    <source>
        <dbReference type="ARBA" id="ARBA00022475"/>
    </source>
</evidence>
<reference evidence="12" key="2">
    <citation type="submission" date="2015-08" db="EMBL/GenBank/DDBJ databases">
        <title>Complete DNA Sequence of Pseudomonas syringae pv. actinidiae, the Causal Agent of Kiwifruit Canker Disease.</title>
        <authorList>
            <person name="Rikkerink E.H.A."/>
            <person name="Fineran P.C."/>
        </authorList>
    </citation>
    <scope>NUCLEOTIDE SEQUENCE</scope>
    <source>
        <strain evidence="12">SkMP5</strain>
    </source>
</reference>
<keyword evidence="6" id="KW-0812">Transmembrane</keyword>
<keyword evidence="8" id="KW-1133">Transmembrane helix</keyword>
<dbReference type="EMBL" id="DF952399">
    <property type="protein sequence ID" value="GAN45824.1"/>
    <property type="molecule type" value="Genomic_DNA"/>
</dbReference>
<evidence type="ECO:0000256" key="8">
    <source>
        <dbReference type="ARBA" id="ARBA00022989"/>
    </source>
</evidence>
<dbReference type="SUPFAM" id="SSF158544">
    <property type="entry name" value="GspK insert domain-like"/>
    <property type="match status" value="1"/>
</dbReference>
<dbReference type="InterPro" id="IPR005628">
    <property type="entry name" value="GspK"/>
</dbReference>
<dbReference type="Gene3D" id="1.10.40.60">
    <property type="entry name" value="EpsJ-like"/>
    <property type="match status" value="1"/>
</dbReference>
<name>A0A0K8QR72_9GAMM</name>
<dbReference type="AlphaFoldDB" id="A0A0K8QR72"/>
<keyword evidence="4" id="KW-1003">Cell membrane</keyword>
<evidence type="ECO:0000313" key="12">
    <source>
        <dbReference type="EMBL" id="GAP67136.1"/>
    </source>
</evidence>
<evidence type="ECO:0000256" key="3">
    <source>
        <dbReference type="ARBA" id="ARBA00022448"/>
    </source>
</evidence>
<evidence type="ECO:0000313" key="13">
    <source>
        <dbReference type="Proteomes" id="UP000253740"/>
    </source>
</evidence>
<evidence type="ECO:0000256" key="5">
    <source>
        <dbReference type="ARBA" id="ARBA00022519"/>
    </source>
</evidence>
<dbReference type="PANTHER" id="PTHR38831:SF2">
    <property type="entry name" value="TYPE II SECRETION SYSTEM PROTEIN K"/>
    <property type="match status" value="1"/>
</dbReference>
<evidence type="ECO:0000259" key="10">
    <source>
        <dbReference type="Pfam" id="PF21687"/>
    </source>
</evidence>
<dbReference type="STRING" id="1475481.GCA_000953855_02501"/>
<dbReference type="Proteomes" id="UP000253740">
    <property type="component" value="Unassembled WGS sequence"/>
</dbReference>
<keyword evidence="5" id="KW-0997">Cell inner membrane</keyword>
<dbReference type="PANTHER" id="PTHR38831">
    <property type="entry name" value="TYPE II SECRETION SYSTEM PROTEIN K"/>
    <property type="match status" value="1"/>
</dbReference>
<feature type="domain" description="T2SS protein K first SAM-like" evidence="10">
    <location>
        <begin position="100"/>
        <end position="189"/>
    </location>
</feature>
<dbReference type="GO" id="GO:0005886">
    <property type="term" value="C:plasma membrane"/>
    <property type="evidence" value="ECO:0007669"/>
    <property type="project" value="UniProtKB-SubCell"/>
</dbReference>
<dbReference type="RefSeq" id="WP_062537689.1">
    <property type="nucleotide sequence ID" value="NZ_DF970243.1"/>
</dbReference>
<keyword evidence="13" id="KW-1185">Reference proteome</keyword>
<accession>A0A0K8QR72</accession>
<keyword evidence="7" id="KW-0653">Protein transport</keyword>
<keyword evidence="9" id="KW-0472">Membrane</keyword>
<reference evidence="11" key="1">
    <citation type="submission" date="2015-03" db="EMBL/GenBank/DDBJ databases">
        <title>Draft genome sequence of Mizugakiibacter sediminis skMP5.</title>
        <authorList>
            <person name="Watanabe T."/>
            <person name="Kojima H."/>
            <person name="Fukui M."/>
        </authorList>
    </citation>
    <scope>NUCLEOTIDE SEQUENCE</scope>
    <source>
        <strain evidence="11">SkMP5</strain>
    </source>
</reference>
<protein>
    <submittedName>
        <fullName evidence="11">General secretion pathway protein GspK</fullName>
    </submittedName>
    <submittedName>
        <fullName evidence="12">Type II secretion system protein K</fullName>
    </submittedName>
</protein>
<dbReference type="InterPro" id="IPR049031">
    <property type="entry name" value="T2SSK_SAM-like_1st"/>
</dbReference>